<name>A0ABS9BCP0_9BACT</name>
<evidence type="ECO:0000256" key="2">
    <source>
        <dbReference type="ARBA" id="ARBA00023002"/>
    </source>
</evidence>
<dbReference type="PANTHER" id="PTHR44196:SF1">
    <property type="entry name" value="DEHYDROGENASE_REDUCTASE SDR FAMILY MEMBER 7B"/>
    <property type="match status" value="1"/>
</dbReference>
<protein>
    <submittedName>
        <fullName evidence="4">SDR family oxidoreductase</fullName>
    </submittedName>
</protein>
<comment type="similarity">
    <text evidence="1 3">Belongs to the short-chain dehydrogenases/reductases (SDR) family.</text>
</comment>
<dbReference type="NCBIfam" id="NF004825">
    <property type="entry name" value="PRK06181.1"/>
    <property type="match status" value="1"/>
</dbReference>
<evidence type="ECO:0000256" key="3">
    <source>
        <dbReference type="RuleBase" id="RU000363"/>
    </source>
</evidence>
<dbReference type="Proteomes" id="UP001200145">
    <property type="component" value="Unassembled WGS sequence"/>
</dbReference>
<comment type="caution">
    <text evidence="4">The sequence shown here is derived from an EMBL/GenBank/DDBJ whole genome shotgun (WGS) entry which is preliminary data.</text>
</comment>
<keyword evidence="2" id="KW-0560">Oxidoreductase</keyword>
<dbReference type="EMBL" id="JAKEVY010000001">
    <property type="protein sequence ID" value="MCF1713176.1"/>
    <property type="molecule type" value="Genomic_DNA"/>
</dbReference>
<evidence type="ECO:0000256" key="1">
    <source>
        <dbReference type="ARBA" id="ARBA00006484"/>
    </source>
</evidence>
<dbReference type="Gene3D" id="3.40.50.720">
    <property type="entry name" value="NAD(P)-binding Rossmann-like Domain"/>
    <property type="match status" value="1"/>
</dbReference>
<gene>
    <name evidence="4" type="ORF">L0U88_00865</name>
</gene>
<organism evidence="4 5">
    <name type="scientific">Flavihumibacter fluminis</name>
    <dbReference type="NCBI Taxonomy" id="2909236"/>
    <lineage>
        <taxon>Bacteria</taxon>
        <taxon>Pseudomonadati</taxon>
        <taxon>Bacteroidota</taxon>
        <taxon>Chitinophagia</taxon>
        <taxon>Chitinophagales</taxon>
        <taxon>Chitinophagaceae</taxon>
        <taxon>Flavihumibacter</taxon>
    </lineage>
</organism>
<dbReference type="Pfam" id="PF00106">
    <property type="entry name" value="adh_short"/>
    <property type="match status" value="1"/>
</dbReference>
<dbReference type="PRINTS" id="PR00080">
    <property type="entry name" value="SDRFAMILY"/>
</dbReference>
<proteinExistence type="inferred from homology"/>
<dbReference type="SUPFAM" id="SSF51735">
    <property type="entry name" value="NAD(P)-binding Rossmann-fold domains"/>
    <property type="match status" value="1"/>
</dbReference>
<dbReference type="PRINTS" id="PR00081">
    <property type="entry name" value="GDHRDH"/>
</dbReference>
<reference evidence="4 5" key="1">
    <citation type="submission" date="2022-01" db="EMBL/GenBank/DDBJ databases">
        <title>Flavihumibacter sp. nov., isolated from sediment of a river.</title>
        <authorList>
            <person name="Liu H."/>
        </authorList>
    </citation>
    <scope>NUCLEOTIDE SEQUENCE [LARGE SCALE GENOMIC DNA]</scope>
    <source>
        <strain evidence="4 5">RY-1</strain>
    </source>
</reference>
<dbReference type="PROSITE" id="PS00061">
    <property type="entry name" value="ADH_SHORT"/>
    <property type="match status" value="1"/>
</dbReference>
<evidence type="ECO:0000313" key="4">
    <source>
        <dbReference type="EMBL" id="MCF1713176.1"/>
    </source>
</evidence>
<dbReference type="InterPro" id="IPR036291">
    <property type="entry name" value="NAD(P)-bd_dom_sf"/>
</dbReference>
<sequence length="269" mass="29939">MSEFFKNKVIAITGGSEGIGKALIDQLIPLGAKVATCGRSYDKLYNLQMEYTNVMLHTVVADVSKEEDCKKFIQSTLDTFGKIDILINNAGISMRALFKDADLDVFRQVMEINFFGSVYCTKYAMPSLIENQGMILGISSIAGYRGLPGRSAYSASKFALQGWLEALRTEMLDHNVHVMWIAPGFTASNIRNAALTAEAKAQGSSPMDESKLMTAEECAHHILDAMEKKKRTLVLTYTGKRAVFMNRFFPSLADKLTHKFFFKEGKLVK</sequence>
<dbReference type="InterPro" id="IPR002347">
    <property type="entry name" value="SDR_fam"/>
</dbReference>
<evidence type="ECO:0000313" key="5">
    <source>
        <dbReference type="Proteomes" id="UP001200145"/>
    </source>
</evidence>
<accession>A0ABS9BCP0</accession>
<dbReference type="InterPro" id="IPR020904">
    <property type="entry name" value="Sc_DH/Rdtase_CS"/>
</dbReference>
<dbReference type="PANTHER" id="PTHR44196">
    <property type="entry name" value="DEHYDROGENASE/REDUCTASE SDR FAMILY MEMBER 7B"/>
    <property type="match status" value="1"/>
</dbReference>
<dbReference type="RefSeq" id="WP_234863626.1">
    <property type="nucleotide sequence ID" value="NZ_JAKEVY010000001.1"/>
</dbReference>
<keyword evidence="5" id="KW-1185">Reference proteome</keyword>